<dbReference type="InterPro" id="IPR036380">
    <property type="entry name" value="Isochorismatase-like_sf"/>
</dbReference>
<dbReference type="Gene3D" id="3.40.50.850">
    <property type="entry name" value="Isochorismatase-like"/>
    <property type="match status" value="1"/>
</dbReference>
<keyword evidence="1 3" id="KW-0378">Hydrolase</keyword>
<dbReference type="SUPFAM" id="SSF52499">
    <property type="entry name" value="Isochorismatase-like hydrolases"/>
    <property type="match status" value="1"/>
</dbReference>
<organism evidence="3">
    <name type="scientific">Pseudarthrobacter sulfonivorans</name>
    <dbReference type="NCBI Taxonomy" id="121292"/>
    <lineage>
        <taxon>Bacteria</taxon>
        <taxon>Bacillati</taxon>
        <taxon>Actinomycetota</taxon>
        <taxon>Actinomycetes</taxon>
        <taxon>Micrococcales</taxon>
        <taxon>Micrococcaceae</taxon>
        <taxon>Pseudarthrobacter</taxon>
    </lineage>
</organism>
<accession>A0A0U3Q9L1</accession>
<dbReference type="InterPro" id="IPR000868">
    <property type="entry name" value="Isochorismatase-like_dom"/>
</dbReference>
<dbReference type="EMBL" id="CP013747">
    <property type="protein sequence ID" value="ALV41898.1"/>
    <property type="molecule type" value="Genomic_DNA"/>
</dbReference>
<dbReference type="Pfam" id="PF00857">
    <property type="entry name" value="Isochorismatase"/>
    <property type="match status" value="1"/>
</dbReference>
<reference evidence="3 4" key="1">
    <citation type="submission" date="2015-12" db="EMBL/GenBank/DDBJ databases">
        <authorList>
            <person name="Shamseldin A."/>
            <person name="Moawad H."/>
            <person name="Abd El-Rahim W.M."/>
            <person name="Sadowsky M.J."/>
        </authorList>
    </citation>
    <scope>NUCLEOTIDE SEQUENCE [LARGE SCALE GENOMIC DNA]</scope>
    <source>
        <strain evidence="3 4">Ar51</strain>
    </source>
</reference>
<evidence type="ECO:0000256" key="1">
    <source>
        <dbReference type="ARBA" id="ARBA00022801"/>
    </source>
</evidence>
<dbReference type="InterPro" id="IPR050272">
    <property type="entry name" value="Isochorismatase-like_hydrls"/>
</dbReference>
<feature type="domain" description="Isochorismatase-like" evidence="2">
    <location>
        <begin position="11"/>
        <end position="174"/>
    </location>
</feature>
<dbReference type="AlphaFoldDB" id="A0A0U3Q9L1"/>
<dbReference type="GO" id="GO:0016787">
    <property type="term" value="F:hydrolase activity"/>
    <property type="evidence" value="ECO:0007669"/>
    <property type="project" value="UniProtKB-KW"/>
</dbReference>
<proteinExistence type="predicted"/>
<dbReference type="Proteomes" id="UP000065151">
    <property type="component" value="Chromosome"/>
</dbReference>
<sequence>MSINVLDQQIALIVIDLQAGTVANPSAHPTGQIVARAGELLSAFRQREFLVVLATVDGTPAGRTHYGEGARQFPPEWNELLPELNRQPQDVVVVRRTWSAFAGTDLSSLLRERRVTQVVLAGMATSFGVESTARDAYDLGYTVTLAIDAMTDPNLDAHLSSVSRVFPALGQTGSASEIIALLESR</sequence>
<dbReference type="RefSeq" id="WP_058931022.1">
    <property type="nucleotide sequence ID" value="NZ_CP013747.1"/>
</dbReference>
<gene>
    <name evidence="3" type="ORF">AU252_12610</name>
</gene>
<dbReference type="KEGG" id="psul:AU252_12610"/>
<evidence type="ECO:0000259" key="2">
    <source>
        <dbReference type="Pfam" id="PF00857"/>
    </source>
</evidence>
<evidence type="ECO:0000313" key="4">
    <source>
        <dbReference type="Proteomes" id="UP000065151"/>
    </source>
</evidence>
<protein>
    <submittedName>
        <fullName evidence="3">Hydrolase</fullName>
    </submittedName>
</protein>
<dbReference type="PANTHER" id="PTHR43540">
    <property type="entry name" value="PEROXYUREIDOACRYLATE/UREIDOACRYLATE AMIDOHYDROLASE-RELATED"/>
    <property type="match status" value="1"/>
</dbReference>
<dbReference type="CDD" id="cd00431">
    <property type="entry name" value="cysteine_hydrolases"/>
    <property type="match status" value="1"/>
</dbReference>
<dbReference type="PANTHER" id="PTHR43540:SF7">
    <property type="entry name" value="ISOCHORISMATASE FAMILY PROTEIN YECD"/>
    <property type="match status" value="1"/>
</dbReference>
<dbReference type="STRING" id="121292.AU252_12610"/>
<name>A0A0U3Q9L1_9MICC</name>
<evidence type="ECO:0000313" key="3">
    <source>
        <dbReference type="EMBL" id="ALV41898.1"/>
    </source>
</evidence>